<evidence type="ECO:0000313" key="4">
    <source>
        <dbReference type="RefSeq" id="XP_015592050.1"/>
    </source>
</evidence>
<dbReference type="RefSeq" id="XP_015592050.1">
    <property type="nucleotide sequence ID" value="XM_015736564.2"/>
</dbReference>
<accession>A0AAJ7BQV3</accession>
<keyword evidence="3" id="KW-1185">Reference proteome</keyword>
<organism evidence="3 4">
    <name type="scientific">Cephus cinctus</name>
    <name type="common">Wheat stem sawfly</name>
    <dbReference type="NCBI Taxonomy" id="211228"/>
    <lineage>
        <taxon>Eukaryota</taxon>
        <taxon>Metazoa</taxon>
        <taxon>Ecdysozoa</taxon>
        <taxon>Arthropoda</taxon>
        <taxon>Hexapoda</taxon>
        <taxon>Insecta</taxon>
        <taxon>Pterygota</taxon>
        <taxon>Neoptera</taxon>
        <taxon>Endopterygota</taxon>
        <taxon>Hymenoptera</taxon>
        <taxon>Cephoidea</taxon>
        <taxon>Cephidae</taxon>
        <taxon>Cephus</taxon>
    </lineage>
</organism>
<dbReference type="PANTHER" id="PTHR39068">
    <property type="entry name" value="LARVAL/PUPAL CUTICLE PROTEIN H1C-LIKE PROTEIN-RELATED"/>
    <property type="match status" value="1"/>
</dbReference>
<evidence type="ECO:0000256" key="1">
    <source>
        <dbReference type="ARBA" id="ARBA00022460"/>
    </source>
</evidence>
<reference evidence="4" key="1">
    <citation type="submission" date="2025-08" db="UniProtKB">
        <authorList>
            <consortium name="RefSeq"/>
        </authorList>
    </citation>
    <scope>IDENTIFICATION</scope>
</reference>
<dbReference type="InterPro" id="IPR022727">
    <property type="entry name" value="Cuticle_C1"/>
</dbReference>
<gene>
    <name evidence="4" type="primary">LOC107266259</name>
</gene>
<proteinExistence type="predicted"/>
<evidence type="ECO:0000256" key="2">
    <source>
        <dbReference type="ARBA" id="ARBA00022737"/>
    </source>
</evidence>
<name>A0AAJ7BQV3_CEPCN</name>
<dbReference type="GO" id="GO:0042302">
    <property type="term" value="F:structural constituent of cuticle"/>
    <property type="evidence" value="ECO:0007669"/>
    <property type="project" value="UniProtKB-KW"/>
</dbReference>
<dbReference type="KEGG" id="ccin:107266259"/>
<protein>
    <submittedName>
        <fullName evidence="4">Cuticle protein 76-like</fullName>
    </submittedName>
</protein>
<dbReference type="GeneID" id="107266259"/>
<keyword evidence="1" id="KW-0193">Cuticle</keyword>
<dbReference type="AlphaFoldDB" id="A0AAJ7BQV3"/>
<dbReference type="Proteomes" id="UP000694920">
    <property type="component" value="Unplaced"/>
</dbReference>
<evidence type="ECO:0000313" key="3">
    <source>
        <dbReference type="Proteomes" id="UP000694920"/>
    </source>
</evidence>
<sequence length="190" mass="20773">MELFANRSRRSFTKESTMLKYLALTAILTVVNGHLGHAPAAITYSNPSYYPHYGHSIAAPTIAAQHSDIVRNYGNLGSFSTYMRTVDTPFSIAKKSDFRTVDSGYMSAQTPSYIHMPVAVSAHAPTYSPVYANVRKNMAAHAQIYVHGPTNGISTHVPVYNHGLLGMTYSPATAVSHVVPALPLGLNYRW</sequence>
<keyword evidence="2" id="KW-0677">Repeat</keyword>